<feature type="region of interest" description="Disordered" evidence="3">
    <location>
        <begin position="556"/>
        <end position="576"/>
    </location>
</feature>
<dbReference type="Gene3D" id="3.30.60.10">
    <property type="entry name" value="Endochitinase-like"/>
    <property type="match status" value="3"/>
</dbReference>
<evidence type="ECO:0000256" key="3">
    <source>
        <dbReference type="SAM" id="MobiDB-lite"/>
    </source>
</evidence>
<keyword evidence="2" id="KW-1015">Disulfide bond</keyword>
<sequence length="576" mass="64567">MREASRFLISVVVFYGIIASTSSATSVLGAPQQNSSALLQVIILDYFRTNKRWWTDENLYCGRSAPLYQGYYPICDPFNPNTPCCSNYGHCGITVEHCNCTGCVDYSKNPAMLTKEPVRPTGEIIWHQLSDKINRSLPICGPNAPPIDGYEAICNPDDDYKYCCSQYGFCGHGSEFCDCKDCKNFRKIPKTASLVAVHGRSELRSIILDLFRKEKRWWAWDDDPKMRGTCGRKAPLYNGYYPVCNPFSPNSPCCNSYGYCGKNCNCTGCVDYMNAPERLLEEPVRPTQEIRWHLVTDEINWDYPICGPKAPKVRGFEAICNPDDDFSHCCSAQGFCGHGPEYCECEGCKNFRKIPVNETEAPQLPRPSQLKSLVLDYFATRKRWWTKDDDPKKVGMCGKRAPLYNGYYAVCDPFNAKTPCCSFQGHCGSSDEHCNCTGCVDYSKNPEMLLVNSGKPLGDIRWHILSDNIDPSHPKCGPRAPPINGSEAICNPDDDYGHCCSKYGFCGIGQTYCDCKGCINYRNIYKPVKTLNPTNQITINNSGASNGIHHQLANKTDSLEIGEIENERTTPTIDHN</sequence>
<keyword evidence="4" id="KW-0732">Signal</keyword>
<dbReference type="InterPro" id="IPR001002">
    <property type="entry name" value="Chitin-bd_1"/>
</dbReference>
<feature type="domain" description="Chitin-binding type-1" evidence="5">
    <location>
        <begin position="305"/>
        <end position="348"/>
    </location>
</feature>
<evidence type="ECO:0000313" key="6">
    <source>
        <dbReference type="EMBL" id="JAQ12251.1"/>
    </source>
</evidence>
<evidence type="ECO:0000256" key="1">
    <source>
        <dbReference type="ARBA" id="ARBA00022669"/>
    </source>
</evidence>
<feature type="domain" description="Chitin-binding type-1" evidence="5">
    <location>
        <begin position="60"/>
        <end position="103"/>
    </location>
</feature>
<name>A0A146LX78_LYGHE</name>
<evidence type="ECO:0000256" key="4">
    <source>
        <dbReference type="SAM" id="SignalP"/>
    </source>
</evidence>
<reference evidence="6" key="1">
    <citation type="journal article" date="2016" name="Gigascience">
        <title>De novo construction of an expanded transcriptome assembly for the western tarnished plant bug, Lygus hesperus.</title>
        <authorList>
            <person name="Tassone E.E."/>
            <person name="Geib S.M."/>
            <person name="Hall B."/>
            <person name="Fabrick J.A."/>
            <person name="Brent C.S."/>
            <person name="Hull J.J."/>
        </authorList>
    </citation>
    <scope>NUCLEOTIDE SEQUENCE</scope>
</reference>
<feature type="domain" description="Chitin-binding type-1" evidence="5">
    <location>
        <begin position="396"/>
        <end position="439"/>
    </location>
</feature>
<feature type="signal peptide" evidence="4">
    <location>
        <begin position="1"/>
        <end position="23"/>
    </location>
</feature>
<dbReference type="GO" id="GO:0008061">
    <property type="term" value="F:chitin binding"/>
    <property type="evidence" value="ECO:0007669"/>
    <property type="project" value="UniProtKB-KW"/>
</dbReference>
<keyword evidence="1" id="KW-0147">Chitin-binding</keyword>
<accession>A0A146LX78</accession>
<dbReference type="EMBL" id="GDHC01006378">
    <property type="protein sequence ID" value="JAQ12251.1"/>
    <property type="molecule type" value="Transcribed_RNA"/>
</dbReference>
<dbReference type="PANTHER" id="PTHR47849">
    <property type="entry name" value="CHITIN-BINDING LECTIN 1"/>
    <property type="match status" value="1"/>
</dbReference>
<evidence type="ECO:0000259" key="5">
    <source>
        <dbReference type="SMART" id="SM00270"/>
    </source>
</evidence>
<dbReference type="SMART" id="SM00270">
    <property type="entry name" value="ChtBD1"/>
    <property type="match status" value="5"/>
</dbReference>
<organism evidence="6">
    <name type="scientific">Lygus hesperus</name>
    <name type="common">Western plant bug</name>
    <dbReference type="NCBI Taxonomy" id="30085"/>
    <lineage>
        <taxon>Eukaryota</taxon>
        <taxon>Metazoa</taxon>
        <taxon>Ecdysozoa</taxon>
        <taxon>Arthropoda</taxon>
        <taxon>Hexapoda</taxon>
        <taxon>Insecta</taxon>
        <taxon>Pterygota</taxon>
        <taxon>Neoptera</taxon>
        <taxon>Paraneoptera</taxon>
        <taxon>Hemiptera</taxon>
        <taxon>Heteroptera</taxon>
        <taxon>Panheteroptera</taxon>
        <taxon>Cimicomorpha</taxon>
        <taxon>Miridae</taxon>
        <taxon>Mirini</taxon>
        <taxon>Lygus</taxon>
    </lineage>
</organism>
<evidence type="ECO:0000256" key="2">
    <source>
        <dbReference type="ARBA" id="ARBA00023157"/>
    </source>
</evidence>
<feature type="chain" id="PRO_5007527448" description="Chitin-binding type-1 domain-containing protein" evidence="4">
    <location>
        <begin position="24"/>
        <end position="576"/>
    </location>
</feature>
<gene>
    <name evidence="6" type="ORF">g.63988</name>
</gene>
<feature type="domain" description="Chitin-binding type-1" evidence="5">
    <location>
        <begin position="139"/>
        <end position="182"/>
    </location>
</feature>
<protein>
    <recommendedName>
        <fullName evidence="5">Chitin-binding type-1 domain-containing protein</fullName>
    </recommendedName>
</protein>
<feature type="domain" description="Chitin-binding type-1" evidence="5">
    <location>
        <begin position="475"/>
        <end position="518"/>
    </location>
</feature>
<dbReference type="SUPFAM" id="SSF57016">
    <property type="entry name" value="Plant lectins/antimicrobial peptides"/>
    <property type="match status" value="3"/>
</dbReference>
<proteinExistence type="predicted"/>
<dbReference type="AlphaFoldDB" id="A0A146LX78"/>
<dbReference type="PANTHER" id="PTHR47849:SF8">
    <property type="entry name" value="LECTIN"/>
    <property type="match status" value="1"/>
</dbReference>
<dbReference type="InterPro" id="IPR036861">
    <property type="entry name" value="Endochitinase-like_sf"/>
</dbReference>